<dbReference type="InterPro" id="IPR009926">
    <property type="entry name" value="T3SS_YcgR_PilZN"/>
</dbReference>
<dbReference type="Proteomes" id="UP000071641">
    <property type="component" value="Unassembled WGS sequence"/>
</dbReference>
<dbReference type="Pfam" id="PF07238">
    <property type="entry name" value="PilZ"/>
    <property type="match status" value="1"/>
</dbReference>
<dbReference type="RefSeq" id="WP_062663664.1">
    <property type="nucleotide sequence ID" value="NZ_FIZX01000002.1"/>
</dbReference>
<dbReference type="STRING" id="1796497.GCE9029_02613"/>
<dbReference type="SUPFAM" id="SSF141371">
    <property type="entry name" value="PilZ domain-like"/>
    <property type="match status" value="2"/>
</dbReference>
<dbReference type="Gene3D" id="2.30.110.10">
    <property type="entry name" value="Electron Transport, Fmn-binding Protein, Chain A"/>
    <property type="match status" value="1"/>
</dbReference>
<evidence type="ECO:0000313" key="7">
    <source>
        <dbReference type="Proteomes" id="UP000071641"/>
    </source>
</evidence>
<organism evidence="6 7">
    <name type="scientific">Grimontia celer</name>
    <dbReference type="NCBI Taxonomy" id="1796497"/>
    <lineage>
        <taxon>Bacteria</taxon>
        <taxon>Pseudomonadati</taxon>
        <taxon>Pseudomonadota</taxon>
        <taxon>Gammaproteobacteria</taxon>
        <taxon>Vibrionales</taxon>
        <taxon>Vibrionaceae</taxon>
        <taxon>Grimontia</taxon>
    </lineage>
</organism>
<evidence type="ECO:0000259" key="5">
    <source>
        <dbReference type="Pfam" id="PF12945"/>
    </source>
</evidence>
<dbReference type="InterPro" id="IPR012349">
    <property type="entry name" value="Split_barrel_FMN-bd"/>
</dbReference>
<dbReference type="AlphaFoldDB" id="A0A128F3S0"/>
<reference evidence="7" key="1">
    <citation type="submission" date="2016-02" db="EMBL/GenBank/DDBJ databases">
        <authorList>
            <person name="Rodrigo-Torres Lidia"/>
            <person name="Arahal R.David."/>
        </authorList>
    </citation>
    <scope>NUCLEOTIDE SEQUENCE [LARGE SCALE GENOMIC DNA]</scope>
    <source>
        <strain evidence="7">CECT 9029</strain>
    </source>
</reference>
<keyword evidence="6" id="KW-0969">Cilium</keyword>
<dbReference type="OrthoDB" id="5915058at2"/>
<dbReference type="Gene3D" id="2.40.10.220">
    <property type="entry name" value="predicted glycosyltransferase like domains"/>
    <property type="match status" value="1"/>
</dbReference>
<evidence type="ECO:0000256" key="1">
    <source>
        <dbReference type="ARBA" id="ARBA00022636"/>
    </source>
</evidence>
<keyword evidence="3" id="KW-0975">Bacterial flagellum</keyword>
<name>A0A128F3S0_9GAMM</name>
<keyword evidence="7" id="KW-1185">Reference proteome</keyword>
<accession>A0A128F3S0</accession>
<sequence length="233" mass="25420">MKTTDILTPSEFLPTLPVGTPLTFELRYKDKIKAFGGASRLIGYREKKYILLETPTDPELSKLLTDTSGMQAVVRGLTSSRYGEIFAFKSHILSVLHRPEKMIAIALPPQVSIHRMRSDARYAVSRIVHLIIDGRKALAKLSDFSLSGCAIRVSSSQFIDEGEAIGFVINALFDYPVEFEGTVMNVTSNGEGVQLGIKFSDASKSKSRDTLAKLILASELSADNSTSAVSTVS</sequence>
<gene>
    <name evidence="6" type="ORF">GCE9029_02613</name>
</gene>
<proteinExistence type="predicted"/>
<keyword evidence="6" id="KW-0966">Cell projection</keyword>
<feature type="domain" description="Type III secretion system flagellar brake protein YcgR PilZN" evidence="5">
    <location>
        <begin position="18"/>
        <end position="108"/>
    </location>
</feature>
<keyword evidence="6" id="KW-0282">Flagellum</keyword>
<dbReference type="EMBL" id="FIZX01000002">
    <property type="protein sequence ID" value="CZF81443.1"/>
    <property type="molecule type" value="Genomic_DNA"/>
</dbReference>
<dbReference type="InterPro" id="IPR009875">
    <property type="entry name" value="PilZ_domain"/>
</dbReference>
<dbReference type="Pfam" id="PF12945">
    <property type="entry name" value="PilZNR"/>
    <property type="match status" value="1"/>
</dbReference>
<protein>
    <submittedName>
        <fullName evidence="6">Flagellar protein YcgR</fullName>
    </submittedName>
</protein>
<evidence type="ECO:0000256" key="3">
    <source>
        <dbReference type="ARBA" id="ARBA00023143"/>
    </source>
</evidence>
<evidence type="ECO:0000313" key="6">
    <source>
        <dbReference type="EMBL" id="CZF81443.1"/>
    </source>
</evidence>
<keyword evidence="1" id="KW-0973">c-di-GMP</keyword>
<keyword evidence="2" id="KW-0547">Nucleotide-binding</keyword>
<feature type="domain" description="PilZ" evidence="4">
    <location>
        <begin position="117"/>
        <end position="215"/>
    </location>
</feature>
<evidence type="ECO:0000259" key="4">
    <source>
        <dbReference type="Pfam" id="PF07238"/>
    </source>
</evidence>
<dbReference type="GO" id="GO:0035438">
    <property type="term" value="F:cyclic-di-GMP binding"/>
    <property type="evidence" value="ECO:0007669"/>
    <property type="project" value="InterPro"/>
</dbReference>
<evidence type="ECO:0000256" key="2">
    <source>
        <dbReference type="ARBA" id="ARBA00022741"/>
    </source>
</evidence>